<keyword evidence="2" id="KW-1003">Cell membrane</keyword>
<evidence type="ECO:0000256" key="4">
    <source>
        <dbReference type="ARBA" id="ARBA00022989"/>
    </source>
</evidence>
<dbReference type="InterPro" id="IPR025857">
    <property type="entry name" value="MacB_PCD"/>
</dbReference>
<dbReference type="PANTHER" id="PTHR30572:SF18">
    <property type="entry name" value="ABC-TYPE MACROLIDE FAMILY EXPORT SYSTEM PERMEASE COMPONENT 2"/>
    <property type="match status" value="1"/>
</dbReference>
<keyword evidence="4 6" id="KW-1133">Transmembrane helix</keyword>
<evidence type="ECO:0000259" key="8">
    <source>
        <dbReference type="Pfam" id="PF12704"/>
    </source>
</evidence>
<sequence>MLKNYFKIAIAVLKRRKFFTFISLFGISFTLTILIVLTAFVDHLFSPSYPDPNRDRELFVNRIRLEASKKNGMSMSPLSFYFFDHYVAALKTPSKIAVYTNGEMSNGYKDNRKIVVELKYTNQVFWDVYQFQFLEGKPFTGGQLENRDKVVVISAATRAKYFGEEAQALGKYIEANNTQYRVVGVVKPVPFLNNFCYADLYLPYTLVQDNLKDQSLQGRFCATIQVSSSRDLPALKKEFAGMISKLPRSDESYDLIYCYPDEYLEVLTRGLLGQGKDKSTGKAFLIFGSFLLLFMLLPTINLVNINLSRIMERSSEIGVRKAFGASARTLTYQFIVENLILTLFGGLLGLIFSLVVLHVLNASDLSPNMELKINPVVLFYSLLACLVFGLLSGVYPAWRMSKINVVTALKANN</sequence>
<comment type="subcellular location">
    <subcellularLocation>
        <location evidence="1">Cell membrane</location>
        <topology evidence="1">Multi-pass membrane protein</topology>
    </subcellularLocation>
</comment>
<reference evidence="9 10" key="1">
    <citation type="submission" date="2017-05" db="EMBL/GenBank/DDBJ databases">
        <authorList>
            <person name="Varghese N."/>
            <person name="Submissions S."/>
        </authorList>
    </citation>
    <scope>NUCLEOTIDE SEQUENCE [LARGE SCALE GENOMIC DNA]</scope>
    <source>
        <strain evidence="9 10">DSM 19036</strain>
    </source>
</reference>
<keyword evidence="3 6" id="KW-0812">Transmembrane</keyword>
<dbReference type="OrthoDB" id="8740261at2"/>
<dbReference type="RefSeq" id="WP_142527751.1">
    <property type="nucleotide sequence ID" value="NZ_CBCSJO010000001.1"/>
</dbReference>
<name>A0A521CMZ9_9SPHI</name>
<feature type="transmembrane region" description="Helical" evidence="6">
    <location>
        <begin position="21"/>
        <end position="41"/>
    </location>
</feature>
<proteinExistence type="predicted"/>
<dbReference type="PANTHER" id="PTHR30572">
    <property type="entry name" value="MEMBRANE COMPONENT OF TRANSPORTER-RELATED"/>
    <property type="match status" value="1"/>
</dbReference>
<dbReference type="InterPro" id="IPR003838">
    <property type="entry name" value="ABC3_permease_C"/>
</dbReference>
<evidence type="ECO:0000259" key="7">
    <source>
        <dbReference type="Pfam" id="PF02687"/>
    </source>
</evidence>
<dbReference type="AlphaFoldDB" id="A0A521CMZ9"/>
<dbReference type="Pfam" id="PF02687">
    <property type="entry name" value="FtsX"/>
    <property type="match status" value="1"/>
</dbReference>
<accession>A0A521CMZ9</accession>
<evidence type="ECO:0000256" key="3">
    <source>
        <dbReference type="ARBA" id="ARBA00022692"/>
    </source>
</evidence>
<feature type="domain" description="ABC3 transporter permease C-terminal" evidence="7">
    <location>
        <begin position="289"/>
        <end position="404"/>
    </location>
</feature>
<keyword evidence="5 6" id="KW-0472">Membrane</keyword>
<protein>
    <submittedName>
        <fullName evidence="9">Putative ABC transport system permease protein</fullName>
    </submittedName>
</protein>
<keyword evidence="10" id="KW-1185">Reference proteome</keyword>
<dbReference type="GO" id="GO:0005886">
    <property type="term" value="C:plasma membrane"/>
    <property type="evidence" value="ECO:0007669"/>
    <property type="project" value="UniProtKB-SubCell"/>
</dbReference>
<dbReference type="Proteomes" id="UP000320300">
    <property type="component" value="Unassembled WGS sequence"/>
</dbReference>
<evidence type="ECO:0000313" key="10">
    <source>
        <dbReference type="Proteomes" id="UP000320300"/>
    </source>
</evidence>
<gene>
    <name evidence="9" type="ORF">SAMN06265348_10433</name>
</gene>
<feature type="transmembrane region" description="Helical" evidence="6">
    <location>
        <begin position="377"/>
        <end position="398"/>
    </location>
</feature>
<evidence type="ECO:0000256" key="6">
    <source>
        <dbReference type="SAM" id="Phobius"/>
    </source>
</evidence>
<feature type="transmembrane region" description="Helical" evidence="6">
    <location>
        <begin position="283"/>
        <end position="303"/>
    </location>
</feature>
<dbReference type="InterPro" id="IPR050250">
    <property type="entry name" value="Macrolide_Exporter_MacB"/>
</dbReference>
<evidence type="ECO:0000256" key="1">
    <source>
        <dbReference type="ARBA" id="ARBA00004651"/>
    </source>
</evidence>
<dbReference type="EMBL" id="FXTN01000004">
    <property type="protein sequence ID" value="SMO60131.1"/>
    <property type="molecule type" value="Genomic_DNA"/>
</dbReference>
<feature type="transmembrane region" description="Helical" evidence="6">
    <location>
        <begin position="338"/>
        <end position="357"/>
    </location>
</feature>
<evidence type="ECO:0000256" key="2">
    <source>
        <dbReference type="ARBA" id="ARBA00022475"/>
    </source>
</evidence>
<dbReference type="GO" id="GO:0022857">
    <property type="term" value="F:transmembrane transporter activity"/>
    <property type="evidence" value="ECO:0007669"/>
    <property type="project" value="TreeGrafter"/>
</dbReference>
<feature type="domain" description="MacB-like periplasmic core" evidence="8">
    <location>
        <begin position="20"/>
        <end position="239"/>
    </location>
</feature>
<dbReference type="Pfam" id="PF12704">
    <property type="entry name" value="MacB_PCD"/>
    <property type="match status" value="1"/>
</dbReference>
<organism evidence="9 10">
    <name type="scientific">Pedobacter westerhofensis</name>
    <dbReference type="NCBI Taxonomy" id="425512"/>
    <lineage>
        <taxon>Bacteria</taxon>
        <taxon>Pseudomonadati</taxon>
        <taxon>Bacteroidota</taxon>
        <taxon>Sphingobacteriia</taxon>
        <taxon>Sphingobacteriales</taxon>
        <taxon>Sphingobacteriaceae</taxon>
        <taxon>Pedobacter</taxon>
    </lineage>
</organism>
<evidence type="ECO:0000256" key="5">
    <source>
        <dbReference type="ARBA" id="ARBA00023136"/>
    </source>
</evidence>
<evidence type="ECO:0000313" key="9">
    <source>
        <dbReference type="EMBL" id="SMO60131.1"/>
    </source>
</evidence>